<dbReference type="PANTHER" id="PTHR22706:SF1">
    <property type="entry name" value="ASSEMBLY FACTOR FOR SPINDLE MICROTUBULES"/>
    <property type="match status" value="1"/>
</dbReference>
<keyword evidence="4" id="KW-0112">Calmodulin-binding</keyword>
<feature type="non-terminal residue" evidence="5">
    <location>
        <position position="1"/>
    </location>
</feature>
<comment type="subcellular location">
    <subcellularLocation>
        <location evidence="1">Cytoplasm</location>
    </subcellularLocation>
</comment>
<proteinExistence type="predicted"/>
<accession>A0A0B7AWP7</accession>
<keyword evidence="2" id="KW-0963">Cytoplasm</keyword>
<evidence type="ECO:0000256" key="2">
    <source>
        <dbReference type="ARBA" id="ARBA00022490"/>
    </source>
</evidence>
<dbReference type="Pfam" id="PF00612">
    <property type="entry name" value="IQ"/>
    <property type="match status" value="3"/>
</dbReference>
<dbReference type="GO" id="GO:0005737">
    <property type="term" value="C:cytoplasm"/>
    <property type="evidence" value="ECO:0007669"/>
    <property type="project" value="UniProtKB-SubCell"/>
</dbReference>
<dbReference type="SMART" id="SM00015">
    <property type="entry name" value="IQ"/>
    <property type="match status" value="5"/>
</dbReference>
<dbReference type="Gene3D" id="1.20.5.190">
    <property type="match status" value="2"/>
</dbReference>
<dbReference type="InterPro" id="IPR000048">
    <property type="entry name" value="IQ_motif_EF-hand-BS"/>
</dbReference>
<sequence length="225" mass="26567">QTHVRTMHQQRAAYYDAHTAVQTQISVMEMNWQQLDTKAKATAVVAHQISFYRYFNCQTQTKHLAARIIQRTVQKFLTKCSQEKKTAALIIQRALTRYVLRRKMIKIQYVVRIQTSIRQFLCRHNYLAKLRSIVVIQTAIRGWHARRLSTALRRRHQAAVCLQAGTRGFIVRKKLSSVLKDRLCALQEQNRQNRASIRIQALWRGFVTRRSTENRKLLKARKRLQ</sequence>
<gene>
    <name evidence="5" type="primary">ORF142680</name>
</gene>
<dbReference type="InterPro" id="IPR051185">
    <property type="entry name" value="ASPM"/>
</dbReference>
<protein>
    <recommendedName>
        <fullName evidence="6">Myosin motor domain-containing protein</fullName>
    </recommendedName>
</protein>
<feature type="non-terminal residue" evidence="5">
    <location>
        <position position="225"/>
    </location>
</feature>
<dbReference type="GO" id="GO:0051295">
    <property type="term" value="P:establishment of meiotic spindle localization"/>
    <property type="evidence" value="ECO:0007669"/>
    <property type="project" value="TreeGrafter"/>
</dbReference>
<dbReference type="PANTHER" id="PTHR22706">
    <property type="entry name" value="ASSEMBLY FACTOR FOR SPINDLE MICROTUBULES"/>
    <property type="match status" value="1"/>
</dbReference>
<dbReference type="PROSITE" id="PS50096">
    <property type="entry name" value="IQ"/>
    <property type="match status" value="3"/>
</dbReference>
<evidence type="ECO:0000313" key="5">
    <source>
        <dbReference type="EMBL" id="CEK84441.1"/>
    </source>
</evidence>
<evidence type="ECO:0000256" key="4">
    <source>
        <dbReference type="ARBA" id="ARBA00022860"/>
    </source>
</evidence>
<dbReference type="CDD" id="cd23767">
    <property type="entry name" value="IQCD"/>
    <property type="match status" value="1"/>
</dbReference>
<evidence type="ECO:0008006" key="6">
    <source>
        <dbReference type="Google" id="ProtNLM"/>
    </source>
</evidence>
<evidence type="ECO:0000256" key="1">
    <source>
        <dbReference type="ARBA" id="ARBA00004496"/>
    </source>
</evidence>
<reference evidence="5" key="1">
    <citation type="submission" date="2014-12" db="EMBL/GenBank/DDBJ databases">
        <title>Insight into the proteome of Arion vulgaris.</title>
        <authorList>
            <person name="Aradska J."/>
            <person name="Bulat T."/>
            <person name="Smidak R."/>
            <person name="Sarate P."/>
            <person name="Gangsoo J."/>
            <person name="Sialana F."/>
            <person name="Bilban M."/>
            <person name="Lubec G."/>
        </authorList>
    </citation>
    <scope>NUCLEOTIDE SEQUENCE</scope>
    <source>
        <tissue evidence="5">Skin</tissue>
    </source>
</reference>
<dbReference type="EMBL" id="HACG01037576">
    <property type="protein sequence ID" value="CEK84441.1"/>
    <property type="molecule type" value="Transcribed_RNA"/>
</dbReference>
<evidence type="ECO:0000256" key="3">
    <source>
        <dbReference type="ARBA" id="ARBA00022737"/>
    </source>
</evidence>
<keyword evidence="3" id="KW-0677">Repeat</keyword>
<dbReference type="GO" id="GO:0000922">
    <property type="term" value="C:spindle pole"/>
    <property type="evidence" value="ECO:0007669"/>
    <property type="project" value="TreeGrafter"/>
</dbReference>
<organism evidence="5">
    <name type="scientific">Arion vulgaris</name>
    <dbReference type="NCBI Taxonomy" id="1028688"/>
    <lineage>
        <taxon>Eukaryota</taxon>
        <taxon>Metazoa</taxon>
        <taxon>Spiralia</taxon>
        <taxon>Lophotrochozoa</taxon>
        <taxon>Mollusca</taxon>
        <taxon>Gastropoda</taxon>
        <taxon>Heterobranchia</taxon>
        <taxon>Euthyneura</taxon>
        <taxon>Panpulmonata</taxon>
        <taxon>Eupulmonata</taxon>
        <taxon>Stylommatophora</taxon>
        <taxon>Helicina</taxon>
        <taxon>Arionoidea</taxon>
        <taxon>Arionidae</taxon>
        <taxon>Arion</taxon>
    </lineage>
</organism>
<dbReference type="GO" id="GO:0007051">
    <property type="term" value="P:spindle organization"/>
    <property type="evidence" value="ECO:0007669"/>
    <property type="project" value="TreeGrafter"/>
</dbReference>
<dbReference type="AlphaFoldDB" id="A0A0B7AWP7"/>
<name>A0A0B7AWP7_9EUPU</name>
<dbReference type="GO" id="GO:0005516">
    <property type="term" value="F:calmodulin binding"/>
    <property type="evidence" value="ECO:0007669"/>
    <property type="project" value="UniProtKB-KW"/>
</dbReference>
<dbReference type="GO" id="GO:0000278">
    <property type="term" value="P:mitotic cell cycle"/>
    <property type="evidence" value="ECO:0007669"/>
    <property type="project" value="TreeGrafter"/>
</dbReference>